<dbReference type="InterPro" id="IPR001296">
    <property type="entry name" value="Glyco_trans_1"/>
</dbReference>
<dbReference type="AlphaFoldDB" id="A0A0G1RV70"/>
<dbReference type="Proteomes" id="UP000033860">
    <property type="component" value="Unassembled WGS sequence"/>
</dbReference>
<dbReference type="GO" id="GO:0009103">
    <property type="term" value="P:lipopolysaccharide biosynthetic process"/>
    <property type="evidence" value="ECO:0007669"/>
    <property type="project" value="TreeGrafter"/>
</dbReference>
<dbReference type="Pfam" id="PF00534">
    <property type="entry name" value="Glycos_transf_1"/>
    <property type="match status" value="1"/>
</dbReference>
<sequence length="377" mass="43061">MKLALIHDYLNEFGGAERVLLALSEIWPRAPIYTAFYKKGSPAWQRFKDKDVRVSFAQKIPFFPGKLHSPLRFLAPKIWGSVAQELKDYDVVISSASWYVTKGFGVPIEICYCHTPPRWLYGYPTSVEWQKYWPVKVYGLVVGHFMRLYDYEAAQKVTYFIANSDNVKKRIAKFYRRDSQVIYPPVDLGSSNQLLASSRKKDYYLVVSRIVGGKGLQLAVKTAVKHGLKLKVVGEAAGWGREFERLQKGVSRQARDKIKFMGRVDDEKLVKLYSQAKAFLALATDEDFGMTPVEAMACGTGVVAYNGGGYRETILPGKTGVLFDNYSVEGLWQALKRFNNLNYLSVRKNCLDQARKFSKARFKREMKEFVEEKVKKA</sequence>
<gene>
    <name evidence="4" type="ORF">UX85_C0004G0106</name>
</gene>
<dbReference type="InterPro" id="IPR028098">
    <property type="entry name" value="Glyco_trans_4-like_N"/>
</dbReference>
<dbReference type="Gene3D" id="3.40.50.2000">
    <property type="entry name" value="Glycogen Phosphorylase B"/>
    <property type="match status" value="2"/>
</dbReference>
<keyword evidence="1 4" id="KW-0808">Transferase</keyword>
<accession>A0A0G1RV70</accession>
<evidence type="ECO:0000313" key="5">
    <source>
        <dbReference type="Proteomes" id="UP000033860"/>
    </source>
</evidence>
<reference evidence="4 5" key="1">
    <citation type="journal article" date="2015" name="Nature">
        <title>rRNA introns, odd ribosomes, and small enigmatic genomes across a large radiation of phyla.</title>
        <authorList>
            <person name="Brown C.T."/>
            <person name="Hug L.A."/>
            <person name="Thomas B.C."/>
            <person name="Sharon I."/>
            <person name="Castelle C.J."/>
            <person name="Singh A."/>
            <person name="Wilkins M.J."/>
            <person name="Williams K.H."/>
            <person name="Banfield J.F."/>
        </authorList>
    </citation>
    <scope>NUCLEOTIDE SEQUENCE [LARGE SCALE GENOMIC DNA]</scope>
</reference>
<dbReference type="PANTHER" id="PTHR46401">
    <property type="entry name" value="GLYCOSYLTRANSFERASE WBBK-RELATED"/>
    <property type="match status" value="1"/>
</dbReference>
<evidence type="ECO:0000256" key="1">
    <source>
        <dbReference type="ARBA" id="ARBA00022679"/>
    </source>
</evidence>
<evidence type="ECO:0000313" key="4">
    <source>
        <dbReference type="EMBL" id="KKU61184.1"/>
    </source>
</evidence>
<dbReference type="EMBL" id="LCNT01000004">
    <property type="protein sequence ID" value="KKU61184.1"/>
    <property type="molecule type" value="Genomic_DNA"/>
</dbReference>
<feature type="domain" description="Glycosyltransferase subfamily 4-like N-terminal" evidence="3">
    <location>
        <begin position="13"/>
        <end position="188"/>
    </location>
</feature>
<organism evidence="4 5">
    <name type="scientific">Candidatus Beckwithbacteria bacterium GW2011_GWB1_47_15</name>
    <dbReference type="NCBI Taxonomy" id="1618371"/>
    <lineage>
        <taxon>Bacteria</taxon>
        <taxon>Candidatus Beckwithiibacteriota</taxon>
    </lineage>
</organism>
<dbReference type="Pfam" id="PF13439">
    <property type="entry name" value="Glyco_transf_4"/>
    <property type="match status" value="1"/>
</dbReference>
<protein>
    <submittedName>
        <fullName evidence="4">Glycosyl transferase group 1</fullName>
    </submittedName>
</protein>
<evidence type="ECO:0000259" key="2">
    <source>
        <dbReference type="Pfam" id="PF00534"/>
    </source>
</evidence>
<name>A0A0G1RV70_9BACT</name>
<dbReference type="SUPFAM" id="SSF53756">
    <property type="entry name" value="UDP-Glycosyltransferase/glycogen phosphorylase"/>
    <property type="match status" value="1"/>
</dbReference>
<proteinExistence type="predicted"/>
<evidence type="ECO:0000259" key="3">
    <source>
        <dbReference type="Pfam" id="PF13439"/>
    </source>
</evidence>
<dbReference type="PANTHER" id="PTHR46401:SF2">
    <property type="entry name" value="GLYCOSYLTRANSFERASE WBBK-RELATED"/>
    <property type="match status" value="1"/>
</dbReference>
<dbReference type="GO" id="GO:0016757">
    <property type="term" value="F:glycosyltransferase activity"/>
    <property type="evidence" value="ECO:0007669"/>
    <property type="project" value="InterPro"/>
</dbReference>
<feature type="domain" description="Glycosyl transferase family 1" evidence="2">
    <location>
        <begin position="198"/>
        <end position="356"/>
    </location>
</feature>
<comment type="caution">
    <text evidence="4">The sequence shown here is derived from an EMBL/GenBank/DDBJ whole genome shotgun (WGS) entry which is preliminary data.</text>
</comment>